<organism evidence="1 2">
    <name type="scientific">Sphagnum jensenii</name>
    <dbReference type="NCBI Taxonomy" id="128206"/>
    <lineage>
        <taxon>Eukaryota</taxon>
        <taxon>Viridiplantae</taxon>
        <taxon>Streptophyta</taxon>
        <taxon>Embryophyta</taxon>
        <taxon>Bryophyta</taxon>
        <taxon>Sphagnophytina</taxon>
        <taxon>Sphagnopsida</taxon>
        <taxon>Sphagnales</taxon>
        <taxon>Sphagnaceae</taxon>
        <taxon>Sphagnum</taxon>
    </lineage>
</organism>
<evidence type="ECO:0000313" key="2">
    <source>
        <dbReference type="Proteomes" id="UP001497522"/>
    </source>
</evidence>
<accession>A0ABP1BI98</accession>
<dbReference type="Proteomes" id="UP001497522">
    <property type="component" value="Chromosome 4"/>
</dbReference>
<sequence length="137" mass="15097">MNPSFLVGRFSVQRQNITGSRKLGQVICQTRSRRSAVLHICKPTWFTSSFAPANEPAESGSEKNTNGDLKGSIFSLQPLPLLFTALLQCEDGGQFFAMLAHKTADWLVVLRNTLTVGLRMIVLEEYLSCFCTGVNAV</sequence>
<name>A0ABP1BI98_9BRYO</name>
<protein>
    <submittedName>
        <fullName evidence="1">Uncharacterized protein</fullName>
    </submittedName>
</protein>
<evidence type="ECO:0000313" key="1">
    <source>
        <dbReference type="EMBL" id="CAK9875330.1"/>
    </source>
</evidence>
<proteinExistence type="predicted"/>
<keyword evidence="2" id="KW-1185">Reference proteome</keyword>
<reference evidence="1" key="1">
    <citation type="submission" date="2024-03" db="EMBL/GenBank/DDBJ databases">
        <authorList>
            <consortium name="ELIXIR-Norway"/>
            <consortium name="Elixir Norway"/>
        </authorList>
    </citation>
    <scope>NUCLEOTIDE SEQUENCE</scope>
</reference>
<dbReference type="EMBL" id="OZ023705">
    <property type="protein sequence ID" value="CAK9875330.1"/>
    <property type="molecule type" value="Genomic_DNA"/>
</dbReference>
<gene>
    <name evidence="1" type="ORF">CSSPJE1EN2_LOCUS17579</name>
</gene>